<organism evidence="2 3">
    <name type="scientific">Aphanizomenon flos-aquae LD13</name>
    <dbReference type="NCBI Taxonomy" id="1710894"/>
    <lineage>
        <taxon>Bacteria</taxon>
        <taxon>Bacillati</taxon>
        <taxon>Cyanobacteriota</taxon>
        <taxon>Cyanophyceae</taxon>
        <taxon>Nostocales</taxon>
        <taxon>Aphanizomenonaceae</taxon>
        <taxon>Aphanizomenon</taxon>
    </lineage>
</organism>
<dbReference type="PATRIC" id="fig|1710894.3.peg.2951"/>
<evidence type="ECO:0000313" key="3">
    <source>
        <dbReference type="Proteomes" id="UP000092382"/>
    </source>
</evidence>
<feature type="chain" id="PRO_5008600051" description="Spore coat protein U domain-containing protein" evidence="1">
    <location>
        <begin position="28"/>
        <end position="178"/>
    </location>
</feature>
<comment type="caution">
    <text evidence="2">The sequence shown here is derived from an EMBL/GenBank/DDBJ whole genome shotgun (WGS) entry which is preliminary data.</text>
</comment>
<accession>A0A1B7VYN3</accession>
<reference evidence="2 3" key="1">
    <citation type="submission" date="2015-09" db="EMBL/GenBank/DDBJ databases">
        <title>Whole genome shotgun sequence assembly of Aphanizomenon flos-aquae UKL13.</title>
        <authorList>
            <person name="Driscoll C."/>
        </authorList>
    </citation>
    <scope>NUCLEOTIDE SEQUENCE [LARGE SCALE GENOMIC DNA]</scope>
    <source>
        <strain evidence="2">MDT13</strain>
    </source>
</reference>
<proteinExistence type="predicted"/>
<sequence>MINLSRSTLLTGIAALSSIALNSQVRAQTANVDFFGVVPASCAVNSITGGTLTNIINGTVNPLKLETNTVGNINVSCNSGVKFAVTGIENNGSTFTSKTFSDIDVITAQVEDSSNTQVATGNISPSAGTTSLNTPGVLQTGPITGDDYGVKLSLEGNGDNTLPVGTYRIRVKVSLTPQ</sequence>
<evidence type="ECO:0000256" key="1">
    <source>
        <dbReference type="SAM" id="SignalP"/>
    </source>
</evidence>
<dbReference type="STRING" id="1803587.GCA_001593825_02641"/>
<gene>
    <name evidence="2" type="ORF">AN481_06995</name>
</gene>
<evidence type="ECO:0000313" key="2">
    <source>
        <dbReference type="EMBL" id="OBQ26099.1"/>
    </source>
</evidence>
<dbReference type="EMBL" id="LJOY01000016">
    <property type="protein sequence ID" value="OBQ26099.1"/>
    <property type="molecule type" value="Genomic_DNA"/>
</dbReference>
<evidence type="ECO:0008006" key="4">
    <source>
        <dbReference type="Google" id="ProtNLM"/>
    </source>
</evidence>
<keyword evidence="1" id="KW-0732">Signal</keyword>
<name>A0A1B7VYN3_APHFL</name>
<feature type="signal peptide" evidence="1">
    <location>
        <begin position="1"/>
        <end position="27"/>
    </location>
</feature>
<dbReference type="Proteomes" id="UP000092382">
    <property type="component" value="Unassembled WGS sequence"/>
</dbReference>
<dbReference type="AlphaFoldDB" id="A0A1B7VYN3"/>
<protein>
    <recommendedName>
        <fullName evidence="4">Spore coat protein U domain-containing protein</fullName>
    </recommendedName>
</protein>